<name>A0A3L8S3G9_CHLGU</name>
<organism evidence="1 2">
    <name type="scientific">Chloebia gouldiae</name>
    <name type="common">Gouldian finch</name>
    <name type="synonym">Erythrura gouldiae</name>
    <dbReference type="NCBI Taxonomy" id="44316"/>
    <lineage>
        <taxon>Eukaryota</taxon>
        <taxon>Metazoa</taxon>
        <taxon>Chordata</taxon>
        <taxon>Craniata</taxon>
        <taxon>Vertebrata</taxon>
        <taxon>Euteleostomi</taxon>
        <taxon>Archelosauria</taxon>
        <taxon>Archosauria</taxon>
        <taxon>Dinosauria</taxon>
        <taxon>Saurischia</taxon>
        <taxon>Theropoda</taxon>
        <taxon>Coelurosauria</taxon>
        <taxon>Aves</taxon>
        <taxon>Neognathae</taxon>
        <taxon>Neoaves</taxon>
        <taxon>Telluraves</taxon>
        <taxon>Australaves</taxon>
        <taxon>Passeriformes</taxon>
        <taxon>Passeroidea</taxon>
        <taxon>Passeridae</taxon>
        <taxon>Chloebia</taxon>
    </lineage>
</organism>
<comment type="caution">
    <text evidence="1">The sequence shown here is derived from an EMBL/GenBank/DDBJ whole genome shotgun (WGS) entry which is preliminary data.</text>
</comment>
<keyword evidence="2" id="KW-1185">Reference proteome</keyword>
<sequence length="96" mass="10470">MDWLETVGNSDSLRTQTSVMRPLCINRADPGCLLHSELSSPWDNAALSLDIPSPEGGADSGSPRGIYSSWNWLQKGFQRQQPNSELGKGEIPGGWL</sequence>
<reference evidence="1 2" key="1">
    <citation type="journal article" date="2018" name="Proc. R. Soc. B">
        <title>A non-coding region near Follistatin controls head colour polymorphism in the Gouldian finch.</title>
        <authorList>
            <person name="Toomey M.B."/>
            <person name="Marques C.I."/>
            <person name="Andrade P."/>
            <person name="Araujo P.M."/>
            <person name="Sabatino S."/>
            <person name="Gazda M.A."/>
            <person name="Afonso S."/>
            <person name="Lopes R.J."/>
            <person name="Corbo J.C."/>
            <person name="Carneiro M."/>
        </authorList>
    </citation>
    <scope>NUCLEOTIDE SEQUENCE [LARGE SCALE GENOMIC DNA]</scope>
    <source>
        <strain evidence="1">Red01</strain>
        <tissue evidence="1">Muscle</tissue>
    </source>
</reference>
<evidence type="ECO:0000313" key="1">
    <source>
        <dbReference type="EMBL" id="RLV95084.1"/>
    </source>
</evidence>
<proteinExistence type="predicted"/>
<dbReference type="AlphaFoldDB" id="A0A3L8S3G9"/>
<evidence type="ECO:0000313" key="2">
    <source>
        <dbReference type="Proteomes" id="UP000276834"/>
    </source>
</evidence>
<dbReference type="Proteomes" id="UP000276834">
    <property type="component" value="Unassembled WGS sequence"/>
</dbReference>
<protein>
    <submittedName>
        <fullName evidence="1">Uncharacterized protein</fullName>
    </submittedName>
</protein>
<dbReference type="OrthoDB" id="9212904at2759"/>
<accession>A0A3L8S3G9</accession>
<dbReference type="EMBL" id="QUSF01000079">
    <property type="protein sequence ID" value="RLV95084.1"/>
    <property type="molecule type" value="Genomic_DNA"/>
</dbReference>
<gene>
    <name evidence="1" type="ORF">DV515_00012951</name>
</gene>